<keyword evidence="3" id="KW-1185">Reference proteome</keyword>
<protein>
    <recommendedName>
        <fullName evidence="1">Zona-pellucida-binding protein 1/2 C-terminal domain-containing protein</fullName>
    </recommendedName>
</protein>
<dbReference type="PANTHER" id="PTHR15443">
    <property type="entry name" value="ZONA PELLUCIDA BINDING PROTEIN SP38"/>
    <property type="match status" value="1"/>
</dbReference>
<feature type="domain" description="Zona-pellucida-binding protein 1/2 C-terminal" evidence="1">
    <location>
        <begin position="35"/>
        <end position="83"/>
    </location>
</feature>
<dbReference type="GO" id="GO:0001675">
    <property type="term" value="P:acrosome assembly"/>
    <property type="evidence" value="ECO:0007669"/>
    <property type="project" value="TreeGrafter"/>
</dbReference>
<dbReference type="GO" id="GO:0001669">
    <property type="term" value="C:acrosomal vesicle"/>
    <property type="evidence" value="ECO:0007669"/>
    <property type="project" value="TreeGrafter"/>
</dbReference>
<dbReference type="GO" id="GO:0002199">
    <property type="term" value="C:zona pellucida receptor complex"/>
    <property type="evidence" value="ECO:0007669"/>
    <property type="project" value="TreeGrafter"/>
</dbReference>
<accession>A0A8C4QFA5</accession>
<evidence type="ECO:0000313" key="3">
    <source>
        <dbReference type="Proteomes" id="UP000694388"/>
    </source>
</evidence>
<proteinExistence type="predicted"/>
<reference evidence="2" key="2">
    <citation type="submission" date="2025-09" db="UniProtKB">
        <authorList>
            <consortium name="Ensembl"/>
        </authorList>
    </citation>
    <scope>IDENTIFICATION</scope>
</reference>
<dbReference type="Pfam" id="PF20626">
    <property type="entry name" value="EGF_Sp38_C"/>
    <property type="match status" value="1"/>
</dbReference>
<reference evidence="2" key="1">
    <citation type="submission" date="2025-08" db="UniProtKB">
        <authorList>
            <consortium name="Ensembl"/>
        </authorList>
    </citation>
    <scope>IDENTIFICATION</scope>
</reference>
<dbReference type="Ensembl" id="ENSEBUT00000014708.1">
    <property type="protein sequence ID" value="ENSEBUP00000014132.1"/>
    <property type="gene ID" value="ENSEBUG00000008912.1"/>
</dbReference>
<dbReference type="AlphaFoldDB" id="A0A8C4QFA5"/>
<dbReference type="InterPro" id="IPR048805">
    <property type="entry name" value="ZPBP1/2_C"/>
</dbReference>
<organism evidence="2 3">
    <name type="scientific">Eptatretus burgeri</name>
    <name type="common">Inshore hagfish</name>
    <dbReference type="NCBI Taxonomy" id="7764"/>
    <lineage>
        <taxon>Eukaryota</taxon>
        <taxon>Metazoa</taxon>
        <taxon>Chordata</taxon>
        <taxon>Craniata</taxon>
        <taxon>Vertebrata</taxon>
        <taxon>Cyclostomata</taxon>
        <taxon>Myxini</taxon>
        <taxon>Myxiniformes</taxon>
        <taxon>Myxinidae</taxon>
        <taxon>Eptatretinae</taxon>
        <taxon>Eptatretus</taxon>
    </lineage>
</organism>
<dbReference type="InterPro" id="IPR010857">
    <property type="entry name" value="Sp38-bd"/>
</dbReference>
<name>A0A8C4QFA5_EPTBU</name>
<dbReference type="GeneTree" id="ENSGT00940000171835"/>
<dbReference type="OMA" id="DCPDCCV"/>
<dbReference type="GO" id="GO:0005576">
    <property type="term" value="C:extracellular region"/>
    <property type="evidence" value="ECO:0007669"/>
    <property type="project" value="InterPro"/>
</dbReference>
<evidence type="ECO:0000259" key="1">
    <source>
        <dbReference type="Pfam" id="PF20626"/>
    </source>
</evidence>
<sequence>MLCFTFQEQMLRRMDPKPIIHYIAGSLTMERLYNCRPGYGIDNKKHHTCSNCCVVCHPGSYSATHESKCQGCEDSVTYGEVTCRQFGKDL</sequence>
<dbReference type="PANTHER" id="PTHR15443:SF4">
    <property type="entry name" value="ZONA PELLUCIDA-BINDING PROTEIN 2"/>
    <property type="match status" value="1"/>
</dbReference>
<dbReference type="Proteomes" id="UP000694388">
    <property type="component" value="Unplaced"/>
</dbReference>
<evidence type="ECO:0000313" key="2">
    <source>
        <dbReference type="Ensembl" id="ENSEBUP00000014132.1"/>
    </source>
</evidence>
<dbReference type="GO" id="GO:0007339">
    <property type="term" value="P:binding of sperm to zona pellucida"/>
    <property type="evidence" value="ECO:0007669"/>
    <property type="project" value="InterPro"/>
</dbReference>